<comment type="caution">
    <text evidence="3">The sequence shown here is derived from an EMBL/GenBank/DDBJ whole genome shotgun (WGS) entry which is preliminary data.</text>
</comment>
<proteinExistence type="predicted"/>
<dbReference type="Proteomes" id="UP001470230">
    <property type="component" value="Unassembled WGS sequence"/>
</dbReference>
<feature type="region of interest" description="Disordered" evidence="2">
    <location>
        <begin position="1"/>
        <end position="26"/>
    </location>
</feature>
<protein>
    <submittedName>
        <fullName evidence="3">Uncharacterized protein</fullName>
    </submittedName>
</protein>
<evidence type="ECO:0000313" key="4">
    <source>
        <dbReference type="Proteomes" id="UP001470230"/>
    </source>
</evidence>
<evidence type="ECO:0000313" key="3">
    <source>
        <dbReference type="EMBL" id="KAK8887711.1"/>
    </source>
</evidence>
<sequence length="257" mass="29637">MFFNSSSQNNSSKNQQENGMELNSNDHKFDVITDKKSNVGSNHIMDFQISNDEIPLLGSSESDSDHNEQCDDITATIKFFNKKTPMISNYVLNNDQFENNINIRNNEHKKNILISQSPNQSDDFVKDQQQLTNQLTELEKTNNKSEQKSLELNKTCQPLQISNLDINKDEILEKDDDEFGKMIHQLNTVKDTIAQKSTEVQIDPKQQEIEVNKILTTPNLDNVRNLPNSCDNNNSNEILRYIMRKIVYILVDNMCTF</sequence>
<keyword evidence="1" id="KW-0175">Coiled coil</keyword>
<accession>A0ABR2K9C1</accession>
<feature type="compositionally biased region" description="Low complexity" evidence="2">
    <location>
        <begin position="1"/>
        <end position="18"/>
    </location>
</feature>
<gene>
    <name evidence="3" type="ORF">M9Y10_038765</name>
</gene>
<keyword evidence="4" id="KW-1185">Reference proteome</keyword>
<evidence type="ECO:0000256" key="2">
    <source>
        <dbReference type="SAM" id="MobiDB-lite"/>
    </source>
</evidence>
<feature type="coiled-coil region" evidence="1">
    <location>
        <begin position="128"/>
        <end position="155"/>
    </location>
</feature>
<name>A0ABR2K9C1_9EUKA</name>
<organism evidence="3 4">
    <name type="scientific">Tritrichomonas musculus</name>
    <dbReference type="NCBI Taxonomy" id="1915356"/>
    <lineage>
        <taxon>Eukaryota</taxon>
        <taxon>Metamonada</taxon>
        <taxon>Parabasalia</taxon>
        <taxon>Tritrichomonadida</taxon>
        <taxon>Tritrichomonadidae</taxon>
        <taxon>Tritrichomonas</taxon>
    </lineage>
</organism>
<reference evidence="3 4" key="1">
    <citation type="submission" date="2024-04" db="EMBL/GenBank/DDBJ databases">
        <title>Tritrichomonas musculus Genome.</title>
        <authorList>
            <person name="Alves-Ferreira E."/>
            <person name="Grigg M."/>
            <person name="Lorenzi H."/>
            <person name="Galac M."/>
        </authorList>
    </citation>
    <scope>NUCLEOTIDE SEQUENCE [LARGE SCALE GENOMIC DNA]</scope>
    <source>
        <strain evidence="3 4">EAF2021</strain>
    </source>
</reference>
<dbReference type="EMBL" id="JAPFFF010000006">
    <property type="protein sequence ID" value="KAK8887711.1"/>
    <property type="molecule type" value="Genomic_DNA"/>
</dbReference>
<evidence type="ECO:0000256" key="1">
    <source>
        <dbReference type="SAM" id="Coils"/>
    </source>
</evidence>